<proteinExistence type="predicted"/>
<gene>
    <name evidence="2" type="ORF">CBOVIS_LOCUS6995</name>
</gene>
<feature type="region of interest" description="Disordered" evidence="1">
    <location>
        <begin position="405"/>
        <end position="457"/>
    </location>
</feature>
<dbReference type="EMBL" id="CADEPM010000004">
    <property type="protein sequence ID" value="CAB3404705.1"/>
    <property type="molecule type" value="Genomic_DNA"/>
</dbReference>
<sequence length="606" mass="68992">MFVRNISTSVSPVPISGADLRAPPKSAPNVVGDTRPYYCRRLAVLSALSPIFPLHACWRALSAACDCPTISRGQWREPKSSIIGKNNMFCVSYAEPVKPQFQFNEKQEEIYSSLRKVRNNNDEMMKLTPEKHVTMIPLGSPRELLKEKTVNGTMIRVTPSVQGPPPPRGPMTELVPKMRPKPAAAPSFTSDPIKTKPEEKRDFEGWSGRFMEGRVLNGEARGGTNAVRGYWERNIQMEQRIRAEEERRKRPKGYGFPKWRSTDALSASLVASNNVQIPVDSRIPEERLRKMEETEREAVEIKKEIQEEAEILSGNNRKLSKGKSLDSLNMQVETKQWYDAEKIKSAVSRESIANIALSREFFENASQRDWRSSANSRRDSICSLSIMSVAPPLPPKSDAIQIRQAAATGLRSRHDSYSIPYQPHQPLTISSNYDVQQPTPPASQQQMQLNQHQQQNIPQNHIQSNRYEPQQQLPQQTSINRLLQQDSPQTADPIEQQEVLLMLYLKQNMDIVQGLGIHIPQELLAEMEDLQMLPVELRICEEEPLRMFSPVMKNGRYQRKPQPPVNAAKQGFGSKYITKKVDARQAYSNHLLTDVRRDVQSYGYRN</sequence>
<organism evidence="2 3">
    <name type="scientific">Caenorhabditis bovis</name>
    <dbReference type="NCBI Taxonomy" id="2654633"/>
    <lineage>
        <taxon>Eukaryota</taxon>
        <taxon>Metazoa</taxon>
        <taxon>Ecdysozoa</taxon>
        <taxon>Nematoda</taxon>
        <taxon>Chromadorea</taxon>
        <taxon>Rhabditida</taxon>
        <taxon>Rhabditina</taxon>
        <taxon>Rhabditomorpha</taxon>
        <taxon>Rhabditoidea</taxon>
        <taxon>Rhabditidae</taxon>
        <taxon>Peloderinae</taxon>
        <taxon>Caenorhabditis</taxon>
    </lineage>
</organism>
<accession>A0A8S1ETP0</accession>
<evidence type="ECO:0000313" key="2">
    <source>
        <dbReference type="EMBL" id="CAB3404705.1"/>
    </source>
</evidence>
<evidence type="ECO:0000256" key="1">
    <source>
        <dbReference type="SAM" id="MobiDB-lite"/>
    </source>
</evidence>
<feature type="compositionally biased region" description="Low complexity" evidence="1">
    <location>
        <begin position="443"/>
        <end position="457"/>
    </location>
</feature>
<comment type="caution">
    <text evidence="2">The sequence shown here is derived from an EMBL/GenBank/DDBJ whole genome shotgun (WGS) entry which is preliminary data.</text>
</comment>
<feature type="compositionally biased region" description="Polar residues" evidence="1">
    <location>
        <begin position="425"/>
        <end position="437"/>
    </location>
</feature>
<feature type="region of interest" description="Disordered" evidence="1">
    <location>
        <begin position="180"/>
        <end position="201"/>
    </location>
</feature>
<protein>
    <submittedName>
        <fullName evidence="2">Uncharacterized protein</fullName>
    </submittedName>
</protein>
<evidence type="ECO:0000313" key="3">
    <source>
        <dbReference type="Proteomes" id="UP000494206"/>
    </source>
</evidence>
<dbReference type="OrthoDB" id="5860066at2759"/>
<name>A0A8S1ETP0_9PELO</name>
<dbReference type="Proteomes" id="UP000494206">
    <property type="component" value="Unassembled WGS sequence"/>
</dbReference>
<reference evidence="2 3" key="1">
    <citation type="submission" date="2020-04" db="EMBL/GenBank/DDBJ databases">
        <authorList>
            <person name="Laetsch R D."/>
            <person name="Stevens L."/>
            <person name="Kumar S."/>
            <person name="Blaxter L. M."/>
        </authorList>
    </citation>
    <scope>NUCLEOTIDE SEQUENCE [LARGE SCALE GENOMIC DNA]</scope>
</reference>
<dbReference type="AlphaFoldDB" id="A0A8S1ETP0"/>
<keyword evidence="3" id="KW-1185">Reference proteome</keyword>